<dbReference type="GO" id="GO:0005829">
    <property type="term" value="C:cytosol"/>
    <property type="evidence" value="ECO:0007669"/>
    <property type="project" value="TreeGrafter"/>
</dbReference>
<feature type="binding site" evidence="8 13">
    <location>
        <position position="253"/>
    </location>
    <ligand>
        <name>Zn(2+)</name>
        <dbReference type="ChEBI" id="CHEBI:29105"/>
    </ligand>
</feature>
<keyword evidence="8" id="KW-0028">Amino-acid biosynthesis</keyword>
<dbReference type="PROSITE" id="PS00611">
    <property type="entry name" value="HISOL_DEHYDROGENASE"/>
    <property type="match status" value="1"/>
</dbReference>
<feature type="binding site" evidence="8 11">
    <location>
        <position position="205"/>
    </location>
    <ligand>
        <name>NAD(+)</name>
        <dbReference type="ChEBI" id="CHEBI:57540"/>
    </ligand>
</feature>
<comment type="pathway">
    <text evidence="8">Amino-acid biosynthesis; L-histidine biosynthesis; L-histidine from 5-phospho-alpha-D-ribose 1-diphosphate: step 9/9.</text>
</comment>
<dbReference type="HAMAP" id="MF_01024">
    <property type="entry name" value="HisD"/>
    <property type="match status" value="1"/>
</dbReference>
<feature type="active site" description="Proton acceptor" evidence="8 10">
    <location>
        <position position="319"/>
    </location>
</feature>
<dbReference type="EC" id="1.1.1.23" evidence="3 8"/>
<dbReference type="PANTHER" id="PTHR21256:SF2">
    <property type="entry name" value="HISTIDINE BIOSYNTHESIS TRIFUNCTIONAL PROTEIN"/>
    <property type="match status" value="1"/>
</dbReference>
<dbReference type="AlphaFoldDB" id="A0A2Z4MPS5"/>
<dbReference type="Proteomes" id="UP000036061">
    <property type="component" value="Chromosome"/>
</dbReference>
<organism evidence="15 16">
    <name type="scientific">Brevibacillus brevis</name>
    <name type="common">Bacillus brevis</name>
    <dbReference type="NCBI Taxonomy" id="1393"/>
    <lineage>
        <taxon>Bacteria</taxon>
        <taxon>Bacillati</taxon>
        <taxon>Bacillota</taxon>
        <taxon>Bacilli</taxon>
        <taxon>Bacillales</taxon>
        <taxon>Paenibacillaceae</taxon>
        <taxon>Brevibacillus</taxon>
    </lineage>
</organism>
<dbReference type="FunFam" id="3.40.50.1980:FF:000001">
    <property type="entry name" value="Histidinol dehydrogenase"/>
    <property type="match status" value="1"/>
</dbReference>
<evidence type="ECO:0000256" key="11">
    <source>
        <dbReference type="PIRSR" id="PIRSR000099-2"/>
    </source>
</evidence>
<dbReference type="EMBL" id="CP030117">
    <property type="protein sequence ID" value="AWX58524.1"/>
    <property type="molecule type" value="Genomic_DNA"/>
</dbReference>
<dbReference type="GO" id="GO:0000105">
    <property type="term" value="P:L-histidine biosynthetic process"/>
    <property type="evidence" value="ECO:0007669"/>
    <property type="project" value="UniProtKB-UniRule"/>
</dbReference>
<keyword evidence="8" id="KW-0368">Histidine biosynthesis</keyword>
<proteinExistence type="inferred from homology"/>
<sequence>MRIMSASQYDGKRSVDAGTREQQEAVKAILTSVRQQGDEALRYYTERFDRVLLQNFRVSEGEFAEATELVSPQVKAALKEAADNIRAFHERQVRQSWFSTKESGTLLGQLIRPLQRVGLYVPGGTAAYPSSVLMNAIPAKIAGVPQVVMTTPPGADGKINPAILVAAQIAGVTEIYKVGGAQAIAALTYGTEQIKAVDKIVGPGNIFVALAKREVFGLVSIDMVAGPSEIAVIADETANPRYVAVDLLSQAEHDPMSAAILVTTSQALAEQVSQEVERQLADLPRKSIAEAAIRDYGAILLVDDLNEGFAVINRIAPEHLEIMLAEPFEHLGKVENAGAIFLGPYSSEPVGDYFAGTNHVIPTNGTARFSSPLSVDDFIKKSSVVSYSKRDLRENGHKIVALAEQEGLSGHGRAILARLRDFETEEQESEKR</sequence>
<feature type="active site" description="Proton acceptor" evidence="8 10">
    <location>
        <position position="318"/>
    </location>
</feature>
<reference evidence="15 16" key="1">
    <citation type="journal article" date="2015" name="Genome Announc.">
        <title>Draft Genome Sequence of Brevibacillus brevis DZQ7, a Plant Growth-Promoting Rhizobacterium with Broad-Spectrum Antimicrobial Activity.</title>
        <authorList>
            <person name="Hou Q."/>
            <person name="Wang C."/>
            <person name="Hou X."/>
            <person name="Xia Z."/>
            <person name="Ye J."/>
            <person name="Liu K."/>
            <person name="Liu H."/>
            <person name="Wang J."/>
            <person name="Guo H."/>
            <person name="Yu X."/>
            <person name="Yang Y."/>
            <person name="Du B."/>
            <person name="Ding Y."/>
        </authorList>
    </citation>
    <scope>NUCLEOTIDE SEQUENCE [LARGE SCALE GENOMIC DNA]</scope>
    <source>
        <strain evidence="15 16">DZQ7</strain>
    </source>
</reference>
<keyword evidence="8 11" id="KW-0520">NAD</keyword>
<evidence type="ECO:0000256" key="10">
    <source>
        <dbReference type="PIRSR" id="PIRSR000099-1"/>
    </source>
</evidence>
<evidence type="ECO:0000256" key="4">
    <source>
        <dbReference type="ARBA" id="ARBA00022723"/>
    </source>
</evidence>
<dbReference type="PANTHER" id="PTHR21256">
    <property type="entry name" value="HISTIDINOL DEHYDROGENASE HDH"/>
    <property type="match status" value="1"/>
</dbReference>
<dbReference type="InterPro" id="IPR016161">
    <property type="entry name" value="Ald_DH/histidinol_DH"/>
</dbReference>
<evidence type="ECO:0000256" key="2">
    <source>
        <dbReference type="ARBA" id="ARBA00010178"/>
    </source>
</evidence>
<dbReference type="InterPro" id="IPR012131">
    <property type="entry name" value="Hstdl_DH"/>
</dbReference>
<evidence type="ECO:0000256" key="1">
    <source>
        <dbReference type="ARBA" id="ARBA00003850"/>
    </source>
</evidence>
<keyword evidence="6 8" id="KW-0560">Oxidoreductase</keyword>
<dbReference type="InterPro" id="IPR001692">
    <property type="entry name" value="Histidinol_DH_CS"/>
</dbReference>
<feature type="binding site" evidence="8 12">
    <location>
        <position position="411"/>
    </location>
    <ligand>
        <name>substrate</name>
    </ligand>
</feature>
<evidence type="ECO:0000256" key="3">
    <source>
        <dbReference type="ARBA" id="ARBA00012965"/>
    </source>
</evidence>
<protein>
    <recommendedName>
        <fullName evidence="3 8">Histidinol dehydrogenase</fullName>
        <shortName evidence="8">HDH</shortName>
        <ecNumber evidence="3 8">1.1.1.23</ecNumber>
    </recommendedName>
</protein>
<feature type="binding site" evidence="8 11">
    <location>
        <position position="120"/>
    </location>
    <ligand>
        <name>NAD(+)</name>
        <dbReference type="ChEBI" id="CHEBI:57540"/>
    </ligand>
</feature>
<accession>A0A2Z4MPS5</accession>
<dbReference type="Pfam" id="PF00815">
    <property type="entry name" value="Histidinol_dh"/>
    <property type="match status" value="1"/>
</dbReference>
<feature type="binding site" evidence="8 11">
    <location>
        <position position="182"/>
    </location>
    <ligand>
        <name>NAD(+)</name>
        <dbReference type="ChEBI" id="CHEBI:57540"/>
    </ligand>
</feature>
<feature type="binding site" evidence="8 12">
    <location>
        <position position="253"/>
    </location>
    <ligand>
        <name>substrate</name>
    </ligand>
</feature>
<dbReference type="PIRSF" id="PIRSF000099">
    <property type="entry name" value="Histidinol_dh"/>
    <property type="match status" value="1"/>
</dbReference>
<comment type="cofactor">
    <cofactor evidence="8 13">
        <name>Zn(2+)</name>
        <dbReference type="ChEBI" id="CHEBI:29105"/>
    </cofactor>
    <text evidence="8 13">Binds 1 zinc ion per subunit.</text>
</comment>
<evidence type="ECO:0000256" key="12">
    <source>
        <dbReference type="PIRSR" id="PIRSR000099-3"/>
    </source>
</evidence>
<dbReference type="RefSeq" id="WP_048034975.1">
    <property type="nucleotide sequence ID" value="NZ_CP030117.1"/>
</dbReference>
<feature type="binding site" evidence="8 13">
    <location>
        <position position="250"/>
    </location>
    <ligand>
        <name>Zn(2+)</name>
        <dbReference type="ChEBI" id="CHEBI:29105"/>
    </ligand>
</feature>
<dbReference type="GO" id="GO:0004399">
    <property type="term" value="F:histidinol dehydrogenase activity"/>
    <property type="evidence" value="ECO:0007669"/>
    <property type="project" value="UniProtKB-UniRule"/>
</dbReference>
<evidence type="ECO:0000256" key="13">
    <source>
        <dbReference type="PIRSR" id="PIRSR000099-4"/>
    </source>
</evidence>
<dbReference type="PRINTS" id="PR00083">
    <property type="entry name" value="HOLDHDRGNASE"/>
</dbReference>
<comment type="catalytic activity">
    <reaction evidence="7 8">
        <text>L-histidinol + 2 NAD(+) + H2O = L-histidine + 2 NADH + 3 H(+)</text>
        <dbReference type="Rhea" id="RHEA:20641"/>
        <dbReference type="ChEBI" id="CHEBI:15377"/>
        <dbReference type="ChEBI" id="CHEBI:15378"/>
        <dbReference type="ChEBI" id="CHEBI:57540"/>
        <dbReference type="ChEBI" id="CHEBI:57595"/>
        <dbReference type="ChEBI" id="CHEBI:57699"/>
        <dbReference type="ChEBI" id="CHEBI:57945"/>
        <dbReference type="EC" id="1.1.1.23"/>
    </reaction>
</comment>
<dbReference type="Gene3D" id="3.40.50.1980">
    <property type="entry name" value="Nitrogenase molybdenum iron protein domain"/>
    <property type="match status" value="2"/>
</dbReference>
<dbReference type="NCBIfam" id="TIGR00069">
    <property type="entry name" value="hisD"/>
    <property type="match status" value="1"/>
</dbReference>
<dbReference type="SUPFAM" id="SSF53720">
    <property type="entry name" value="ALDH-like"/>
    <property type="match status" value="1"/>
</dbReference>
<feature type="binding site" evidence="8 12">
    <location>
        <position position="352"/>
    </location>
    <ligand>
        <name>substrate</name>
    </ligand>
</feature>
<feature type="binding site" evidence="8 12">
    <location>
        <position position="250"/>
    </location>
    <ligand>
        <name>substrate</name>
    </ligand>
</feature>
<feature type="binding site" evidence="8 13">
    <location>
        <position position="411"/>
    </location>
    <ligand>
        <name>Zn(2+)</name>
        <dbReference type="ChEBI" id="CHEBI:29105"/>
    </ligand>
</feature>
<dbReference type="InterPro" id="IPR022695">
    <property type="entry name" value="Histidinol_DH_monofunct"/>
</dbReference>
<dbReference type="CDD" id="cd06572">
    <property type="entry name" value="Histidinol_dh"/>
    <property type="match status" value="1"/>
</dbReference>
<evidence type="ECO:0000256" key="5">
    <source>
        <dbReference type="ARBA" id="ARBA00022833"/>
    </source>
</evidence>
<feature type="binding site" evidence="8 13">
    <location>
        <position position="352"/>
    </location>
    <ligand>
        <name>Zn(2+)</name>
        <dbReference type="ChEBI" id="CHEBI:29105"/>
    </ligand>
</feature>
<comment type="similarity">
    <text evidence="2 8 9 14">Belongs to the histidinol dehydrogenase family.</text>
</comment>
<dbReference type="UniPathway" id="UPA00031">
    <property type="reaction ID" value="UER00014"/>
</dbReference>
<evidence type="ECO:0000313" key="15">
    <source>
        <dbReference type="EMBL" id="AWX58524.1"/>
    </source>
</evidence>
<gene>
    <name evidence="8 15" type="primary">hisD</name>
    <name evidence="15" type="ORF">AB432_027350</name>
</gene>
<evidence type="ECO:0000256" key="7">
    <source>
        <dbReference type="ARBA" id="ARBA00049489"/>
    </source>
</evidence>
<feature type="binding site" evidence="8 12">
    <location>
        <position position="228"/>
    </location>
    <ligand>
        <name>substrate</name>
    </ligand>
</feature>
<dbReference type="GO" id="GO:0008270">
    <property type="term" value="F:zinc ion binding"/>
    <property type="evidence" value="ECO:0007669"/>
    <property type="project" value="UniProtKB-UniRule"/>
</dbReference>
<comment type="function">
    <text evidence="1 8">Catalyzes the sequential NAD-dependent oxidations of L-histidinol to L-histidinaldehyde and then to L-histidine.</text>
</comment>
<name>A0A2Z4MPS5_BREBE</name>
<dbReference type="FunFam" id="3.40.50.1980:FF:000026">
    <property type="entry name" value="Histidinol dehydrogenase"/>
    <property type="match status" value="1"/>
</dbReference>
<dbReference type="GO" id="GO:0051287">
    <property type="term" value="F:NAD binding"/>
    <property type="evidence" value="ECO:0007669"/>
    <property type="project" value="InterPro"/>
</dbReference>
<feature type="binding site" evidence="8 12">
    <location>
        <position position="406"/>
    </location>
    <ligand>
        <name>substrate</name>
    </ligand>
</feature>
<evidence type="ECO:0000256" key="9">
    <source>
        <dbReference type="PIRNR" id="PIRNR000099"/>
    </source>
</evidence>
<evidence type="ECO:0000256" key="6">
    <source>
        <dbReference type="ARBA" id="ARBA00023002"/>
    </source>
</evidence>
<evidence type="ECO:0000256" key="14">
    <source>
        <dbReference type="RuleBase" id="RU004175"/>
    </source>
</evidence>
<feature type="binding site" evidence="8 12">
    <location>
        <position position="319"/>
    </location>
    <ligand>
        <name>substrate</name>
    </ligand>
</feature>
<keyword evidence="5 8" id="KW-0862">Zinc</keyword>
<dbReference type="Gene3D" id="1.20.5.1300">
    <property type="match status" value="1"/>
</dbReference>
<evidence type="ECO:0000313" key="16">
    <source>
        <dbReference type="Proteomes" id="UP000036061"/>
    </source>
</evidence>
<keyword evidence="4 8" id="KW-0479">Metal-binding</keyword>
<evidence type="ECO:0000256" key="8">
    <source>
        <dbReference type="HAMAP-Rule" id="MF_01024"/>
    </source>
</evidence>